<dbReference type="GO" id="GO:0016126">
    <property type="term" value="P:sterol biosynthetic process"/>
    <property type="evidence" value="ECO:0007669"/>
    <property type="project" value="UniProtKB-KW"/>
</dbReference>
<comment type="subcellular location">
    <subcellularLocation>
        <location evidence="1">Membrane</location>
        <topology evidence="1">Multi-pass membrane protein</topology>
    </subcellularLocation>
</comment>
<evidence type="ECO:0000256" key="14">
    <source>
        <dbReference type="SAM" id="Phobius"/>
    </source>
</evidence>
<evidence type="ECO:0000256" key="2">
    <source>
        <dbReference type="ARBA" id="ARBA00008337"/>
    </source>
</evidence>
<keyword evidence="5" id="KW-0752">Steroid biosynthesis</keyword>
<feature type="domain" description="EXPERA" evidence="15">
    <location>
        <begin position="41"/>
        <end position="174"/>
    </location>
</feature>
<feature type="transmembrane region" description="Helical" evidence="14">
    <location>
        <begin position="124"/>
        <end position="143"/>
    </location>
</feature>
<evidence type="ECO:0000256" key="7">
    <source>
        <dbReference type="ARBA" id="ARBA00023011"/>
    </source>
</evidence>
<dbReference type="GO" id="GO:0000247">
    <property type="term" value="F:C-8 sterol isomerase activity"/>
    <property type="evidence" value="ECO:0007669"/>
    <property type="project" value="TreeGrafter"/>
</dbReference>
<keyword evidence="11" id="KW-0753">Steroid metabolism</keyword>
<keyword evidence="9 13" id="KW-0472">Membrane</keyword>
<evidence type="ECO:0000313" key="16">
    <source>
        <dbReference type="EMBL" id="KAJ5556756.1"/>
    </source>
</evidence>
<dbReference type="InterPro" id="IPR033118">
    <property type="entry name" value="EXPERA"/>
</dbReference>
<dbReference type="Pfam" id="PF05241">
    <property type="entry name" value="EBP"/>
    <property type="match status" value="1"/>
</dbReference>
<evidence type="ECO:0000256" key="11">
    <source>
        <dbReference type="ARBA" id="ARBA00023221"/>
    </source>
</evidence>
<evidence type="ECO:0000256" key="9">
    <source>
        <dbReference type="ARBA" id="ARBA00023136"/>
    </source>
</evidence>
<organism evidence="16 17">
    <name type="scientific">Penicillium frequentans</name>
    <dbReference type="NCBI Taxonomy" id="3151616"/>
    <lineage>
        <taxon>Eukaryota</taxon>
        <taxon>Fungi</taxon>
        <taxon>Dikarya</taxon>
        <taxon>Ascomycota</taxon>
        <taxon>Pezizomycotina</taxon>
        <taxon>Eurotiomycetes</taxon>
        <taxon>Eurotiomycetidae</taxon>
        <taxon>Eurotiales</taxon>
        <taxon>Aspergillaceae</taxon>
        <taxon>Penicillium</taxon>
    </lineage>
</organism>
<protein>
    <recommendedName>
        <fullName evidence="15">EXPERA domain-containing protein</fullName>
    </recommendedName>
</protein>
<dbReference type="EMBL" id="JAQIZZ010000001">
    <property type="protein sequence ID" value="KAJ5556756.1"/>
    <property type="molecule type" value="Genomic_DNA"/>
</dbReference>
<evidence type="ECO:0000256" key="1">
    <source>
        <dbReference type="ARBA" id="ARBA00004141"/>
    </source>
</evidence>
<dbReference type="GO" id="GO:0047750">
    <property type="term" value="F:cholestenol delta-isomerase activity"/>
    <property type="evidence" value="ECO:0007669"/>
    <property type="project" value="InterPro"/>
</dbReference>
<evidence type="ECO:0000256" key="6">
    <source>
        <dbReference type="ARBA" id="ARBA00022989"/>
    </source>
</evidence>
<evidence type="ECO:0000259" key="15">
    <source>
        <dbReference type="PROSITE" id="PS51751"/>
    </source>
</evidence>
<keyword evidence="6 13" id="KW-1133">Transmembrane helix</keyword>
<dbReference type="PROSITE" id="PS51751">
    <property type="entry name" value="EXPERA"/>
    <property type="match status" value="1"/>
</dbReference>
<evidence type="ECO:0000256" key="10">
    <source>
        <dbReference type="ARBA" id="ARBA00023166"/>
    </source>
</evidence>
<keyword evidence="12" id="KW-0413">Isomerase</keyword>
<comment type="caution">
    <text evidence="16">The sequence shown here is derived from an EMBL/GenBank/DDBJ whole genome shotgun (WGS) entry which is preliminary data.</text>
</comment>
<dbReference type="GO" id="GO:0005783">
    <property type="term" value="C:endoplasmic reticulum"/>
    <property type="evidence" value="ECO:0007669"/>
    <property type="project" value="TreeGrafter"/>
</dbReference>
<dbReference type="Proteomes" id="UP001220324">
    <property type="component" value="Unassembled WGS sequence"/>
</dbReference>
<name>A0AAD6GK14_9EURO</name>
<keyword evidence="3" id="KW-0444">Lipid biosynthesis</keyword>
<feature type="transmembrane region" description="Helical" evidence="14">
    <location>
        <begin position="98"/>
        <end position="118"/>
    </location>
</feature>
<keyword evidence="10" id="KW-1207">Sterol metabolism</keyword>
<proteinExistence type="inferred from homology"/>
<dbReference type="GO" id="GO:0004769">
    <property type="term" value="F:steroid Delta-isomerase activity"/>
    <property type="evidence" value="ECO:0007669"/>
    <property type="project" value="TreeGrafter"/>
</dbReference>
<reference evidence="16 17" key="1">
    <citation type="journal article" date="2023" name="IMA Fungus">
        <title>Comparative genomic study of the Penicillium genus elucidates a diverse pangenome and 15 lateral gene transfer events.</title>
        <authorList>
            <person name="Petersen C."/>
            <person name="Sorensen T."/>
            <person name="Nielsen M.R."/>
            <person name="Sondergaard T.E."/>
            <person name="Sorensen J.L."/>
            <person name="Fitzpatrick D.A."/>
            <person name="Frisvad J.C."/>
            <person name="Nielsen K.L."/>
        </authorList>
    </citation>
    <scope>NUCLEOTIDE SEQUENCE [LARGE SCALE GENOMIC DNA]</scope>
    <source>
        <strain evidence="16 17">IBT 35679</strain>
    </source>
</reference>
<dbReference type="AlphaFoldDB" id="A0AAD6GK14"/>
<evidence type="ECO:0000256" key="13">
    <source>
        <dbReference type="PROSITE-ProRule" id="PRU01087"/>
    </source>
</evidence>
<evidence type="ECO:0000256" key="5">
    <source>
        <dbReference type="ARBA" id="ARBA00022955"/>
    </source>
</evidence>
<evidence type="ECO:0000256" key="3">
    <source>
        <dbReference type="ARBA" id="ARBA00022516"/>
    </source>
</evidence>
<sequence>MAHPYYPVRQEIKGYLANASSTLTLLSIFAAGCLSVAMSAYILMMRLYPRTSFGGCVHLFFEGYFAYNFRRMPAITDVFGQLWKEYSLSDSRYQTQSAFVLCMESGPLSFIIVFLIIRDHPLRHAVQLIVSLGQLYGVILYYATSLFDHYVLNITNTRPESLRFWGYFILCNAF</sequence>
<keyword evidence="17" id="KW-1185">Reference proteome</keyword>
<keyword evidence="4 13" id="KW-0812">Transmembrane</keyword>
<evidence type="ECO:0000256" key="4">
    <source>
        <dbReference type="ARBA" id="ARBA00022692"/>
    </source>
</evidence>
<dbReference type="PANTHER" id="PTHR14207:SF0">
    <property type="entry name" value="3-BETA-HYDROXYSTEROID-DELTA(8),DELTA(7)-ISOMERASE"/>
    <property type="match status" value="1"/>
</dbReference>
<keyword evidence="8" id="KW-0443">Lipid metabolism</keyword>
<gene>
    <name evidence="16" type="ORF">N7494_000671</name>
</gene>
<comment type="similarity">
    <text evidence="2">Belongs to the EBP family.</text>
</comment>
<accession>A0AAD6GK14</accession>
<feature type="transmembrane region" description="Helical" evidence="14">
    <location>
        <begin position="23"/>
        <end position="43"/>
    </location>
</feature>
<evidence type="ECO:0000313" key="17">
    <source>
        <dbReference type="Proteomes" id="UP001220324"/>
    </source>
</evidence>
<dbReference type="GO" id="GO:0016020">
    <property type="term" value="C:membrane"/>
    <property type="evidence" value="ECO:0007669"/>
    <property type="project" value="UniProtKB-SubCell"/>
</dbReference>
<dbReference type="PANTHER" id="PTHR14207">
    <property type="entry name" value="STEROL ISOMERASE"/>
    <property type="match status" value="1"/>
</dbReference>
<evidence type="ECO:0000256" key="12">
    <source>
        <dbReference type="ARBA" id="ARBA00023235"/>
    </source>
</evidence>
<evidence type="ECO:0000256" key="8">
    <source>
        <dbReference type="ARBA" id="ARBA00023098"/>
    </source>
</evidence>
<dbReference type="InterPro" id="IPR007905">
    <property type="entry name" value="EBP"/>
</dbReference>
<keyword evidence="7" id="KW-0756">Sterol biosynthesis</keyword>